<name>F9URY0_LACPL</name>
<dbReference type="OrthoDB" id="9808744at2"/>
<evidence type="ECO:0000256" key="1">
    <source>
        <dbReference type="ARBA" id="ARBA00007521"/>
    </source>
</evidence>
<sequence>MTYLPKQKDIIWIDFDPQRGREIKKRRPAVVLSSNLYTQNTGFVIVSPITSTMRDLPGYFSLNGYNTHGQIAAAQIYSFDATPRAGRSITYIETMRSADFYHVAQTVYYNFDFPF</sequence>
<dbReference type="InterPro" id="IPR003477">
    <property type="entry name" value="PemK-like"/>
</dbReference>
<dbReference type="RefSeq" id="WP_011101950.1">
    <property type="nucleotide sequence ID" value="NC_004567.2"/>
</dbReference>
<accession>F9URY0</accession>
<evidence type="ECO:0000313" key="3">
    <source>
        <dbReference type="EMBL" id="CCC79969.1"/>
    </source>
</evidence>
<dbReference type="EnsemblBacteria" id="CCC79969">
    <property type="protein sequence ID" value="CCC79969"/>
    <property type="gene ID" value="lp_2882"/>
</dbReference>
<dbReference type="PANTHER" id="PTHR33988:SF3">
    <property type="entry name" value="ENDORIBONUCLEASE TOXIN CHPB-RELATED"/>
    <property type="match status" value="1"/>
</dbReference>
<dbReference type="InterPro" id="IPR011067">
    <property type="entry name" value="Plasmid_toxin/cell-grow_inhib"/>
</dbReference>
<gene>
    <name evidence="3" type="primary">chpA</name>
    <name evidence="3" type="ordered locus">lp_2882</name>
</gene>
<protein>
    <submittedName>
        <fullName evidence="3">Cell growth regulatory protein</fullName>
    </submittedName>
</protein>
<keyword evidence="4" id="KW-1185">Reference proteome</keyword>
<dbReference type="GO" id="GO:0006402">
    <property type="term" value="P:mRNA catabolic process"/>
    <property type="evidence" value="ECO:0007669"/>
    <property type="project" value="TreeGrafter"/>
</dbReference>
<dbReference type="HOGENOM" id="CLU_121823_2_0_9"/>
<dbReference type="GeneID" id="79808271"/>
<dbReference type="SUPFAM" id="SSF50118">
    <property type="entry name" value="Cell growth inhibitor/plasmid maintenance toxic component"/>
    <property type="match status" value="1"/>
</dbReference>
<reference key="2">
    <citation type="submission" date="2011-06" db="EMBL/GenBank/DDBJ databases">
        <title>Complete resequencing and reannotation of the Lactobacillus plantarum WCFS1 genome.</title>
        <authorList>
            <person name="Siezen R.J."/>
            <person name="Francke C."/>
            <person name="Renckens B."/>
            <person name="Boekhorst J."/>
            <person name="Wels M."/>
            <person name="Kleerebezem M."/>
            <person name="van Hijum S.A.F.T."/>
        </authorList>
    </citation>
    <scope>NUCLEOTIDE SEQUENCE</scope>
    <source>
        <strain>WCFS1</strain>
    </source>
</reference>
<reference evidence="3 4" key="3">
    <citation type="journal article" date="2012" name="J. Bacteriol.">
        <title>Complete resequencing and reannotation of the Lactobacillus plantarum WCFS1 genome.</title>
        <authorList>
            <person name="Siezen R.J."/>
            <person name="Francke C."/>
            <person name="Renckens B."/>
            <person name="Boekhorst J."/>
            <person name="Wels M."/>
            <person name="Kleerebezem M."/>
            <person name="van Hijum S.A.F.T."/>
        </authorList>
    </citation>
    <scope>NUCLEOTIDE SEQUENCE [LARGE SCALE GENOMIC DNA]</scope>
    <source>
        <strain evidence="4">ATCC BAA-793 / NCIMB 8826 / WCFS1</strain>
    </source>
</reference>
<comment type="similarity">
    <text evidence="1">Belongs to the PemK/MazF family.</text>
</comment>
<dbReference type="GO" id="GO:0016075">
    <property type="term" value="P:rRNA catabolic process"/>
    <property type="evidence" value="ECO:0007669"/>
    <property type="project" value="TreeGrafter"/>
</dbReference>
<keyword evidence="2" id="KW-1277">Toxin-antitoxin system</keyword>
<dbReference type="STRING" id="220668.lp_2882"/>
<dbReference type="AlphaFoldDB" id="F9URY0"/>
<evidence type="ECO:0000313" key="4">
    <source>
        <dbReference type="Proteomes" id="UP000000432"/>
    </source>
</evidence>
<dbReference type="PANTHER" id="PTHR33988">
    <property type="entry name" value="ENDORIBONUCLEASE MAZF-RELATED"/>
    <property type="match status" value="1"/>
</dbReference>
<evidence type="ECO:0000256" key="2">
    <source>
        <dbReference type="ARBA" id="ARBA00022649"/>
    </source>
</evidence>
<dbReference type="eggNOG" id="COG2337">
    <property type="taxonomic scope" value="Bacteria"/>
</dbReference>
<dbReference type="KEGG" id="lpl:lp_2882"/>
<proteinExistence type="inferred from homology"/>
<organism evidence="3 4">
    <name type="scientific">Lactiplantibacillus plantarum (strain ATCC BAA-793 / NCIMB 8826 / WCFS1)</name>
    <name type="common">Lactobacillus plantarum</name>
    <dbReference type="NCBI Taxonomy" id="220668"/>
    <lineage>
        <taxon>Bacteria</taxon>
        <taxon>Bacillati</taxon>
        <taxon>Bacillota</taxon>
        <taxon>Bacilli</taxon>
        <taxon>Lactobacillales</taxon>
        <taxon>Lactobacillaceae</taxon>
        <taxon>Lactiplantibacillus</taxon>
    </lineage>
</organism>
<dbReference type="PATRIC" id="fig|220668.9.peg.2412"/>
<dbReference type="EMBL" id="AL935263">
    <property type="protein sequence ID" value="CCC79969.1"/>
    <property type="molecule type" value="Genomic_DNA"/>
</dbReference>
<dbReference type="GO" id="GO:0004521">
    <property type="term" value="F:RNA endonuclease activity"/>
    <property type="evidence" value="ECO:0007669"/>
    <property type="project" value="TreeGrafter"/>
</dbReference>
<dbReference type="GO" id="GO:0003677">
    <property type="term" value="F:DNA binding"/>
    <property type="evidence" value="ECO:0007669"/>
    <property type="project" value="InterPro"/>
</dbReference>
<dbReference type="Proteomes" id="UP000000432">
    <property type="component" value="Chromosome"/>
</dbReference>
<dbReference type="Pfam" id="PF02452">
    <property type="entry name" value="PemK_toxin"/>
    <property type="match status" value="1"/>
</dbReference>
<reference evidence="3 4" key="1">
    <citation type="journal article" date="2003" name="Proc. Natl. Acad. Sci. U.S.A.">
        <title>Complete genome sequence of Lactobacillus plantarum WCFS1.</title>
        <authorList>
            <person name="Kleerebezem M."/>
            <person name="Boekhorst J."/>
            <person name="van Kranenburg R."/>
            <person name="Molenaar D."/>
            <person name="Kuipers O.P."/>
            <person name="Leer R."/>
            <person name="Tarchini R."/>
            <person name="Peters S.A."/>
            <person name="Sandbrink H.M."/>
            <person name="Fiers M.W."/>
            <person name="Stiekema W."/>
            <person name="Lankhorst R.M."/>
            <person name="Bron P.A."/>
            <person name="Hoffer S.M."/>
            <person name="Groot M.N."/>
            <person name="Kerkhoven R."/>
            <person name="de Vries M."/>
            <person name="Ursing B."/>
            <person name="de Vos W.M."/>
            <person name="Siezen R.J."/>
        </authorList>
    </citation>
    <scope>NUCLEOTIDE SEQUENCE [LARGE SCALE GENOMIC DNA]</scope>
    <source>
        <strain evidence="4">ATCC BAA-793 / NCIMB 8826 / WCFS1</strain>
    </source>
</reference>
<dbReference type="PhylomeDB" id="F9URY0"/>
<dbReference type="Gene3D" id="2.30.30.110">
    <property type="match status" value="1"/>
</dbReference>